<gene>
    <name evidence="2" type="ORF">D0Y83_07760</name>
</gene>
<evidence type="ECO:0000256" key="1">
    <source>
        <dbReference type="SAM" id="Phobius"/>
    </source>
</evidence>
<dbReference type="GeneID" id="69697190"/>
<dbReference type="RefSeq" id="WP_151885495.1">
    <property type="nucleotide sequence ID" value="NZ_CP032228.1"/>
</dbReference>
<dbReference type="EMBL" id="CP032228">
    <property type="protein sequence ID" value="QFI63176.1"/>
    <property type="molecule type" value="Genomic_DNA"/>
</dbReference>
<dbReference type="AlphaFoldDB" id="A0A5P6NB29"/>
<name>A0A5P6NB29_9SPHN</name>
<keyword evidence="1" id="KW-0812">Transmembrane</keyword>
<reference evidence="3" key="1">
    <citation type="submission" date="2018-09" db="EMBL/GenBank/DDBJ databases">
        <title>Nocardia yunnanensis sp. nov., an actinomycete isolated from a soil sample.</title>
        <authorList>
            <person name="Zhang J."/>
        </authorList>
    </citation>
    <scope>NUCLEOTIDE SEQUENCE [LARGE SCALE GENOMIC DNA]</scope>
    <source>
        <strain evidence="3">21-3</strain>
    </source>
</reference>
<evidence type="ECO:0000313" key="2">
    <source>
        <dbReference type="EMBL" id="QFI63176.1"/>
    </source>
</evidence>
<dbReference type="Proteomes" id="UP000325385">
    <property type="component" value="Chromosome"/>
</dbReference>
<evidence type="ECO:0008006" key="4">
    <source>
        <dbReference type="Google" id="ProtNLM"/>
    </source>
</evidence>
<feature type="transmembrane region" description="Helical" evidence="1">
    <location>
        <begin position="50"/>
        <end position="71"/>
    </location>
</feature>
<feature type="transmembrane region" description="Helical" evidence="1">
    <location>
        <begin position="12"/>
        <end position="30"/>
    </location>
</feature>
<sequence length="142" mass="16083">MTRLEAKFRAGLVATFSFGFIAATVVFCLLPEAPHGRFSRAVRTEDGFTIIGLLVFAIFCVFSLIALFSAIRASLGLPAISYDGRVLREYVVPFRRIPVSEIEHIEVQSNEVYLQMRNGNKRTVNARLIKDHETFFNRIILD</sequence>
<keyword evidence="1" id="KW-1133">Transmembrane helix</keyword>
<evidence type="ECO:0000313" key="3">
    <source>
        <dbReference type="Proteomes" id="UP000325385"/>
    </source>
</evidence>
<keyword evidence="1" id="KW-0472">Membrane</keyword>
<organism evidence="2 3">
    <name type="scientific">Qipengyuania flava</name>
    <dbReference type="NCBI Taxonomy" id="192812"/>
    <lineage>
        <taxon>Bacteria</taxon>
        <taxon>Pseudomonadati</taxon>
        <taxon>Pseudomonadota</taxon>
        <taxon>Alphaproteobacteria</taxon>
        <taxon>Sphingomonadales</taxon>
        <taxon>Erythrobacteraceae</taxon>
        <taxon>Qipengyuania</taxon>
    </lineage>
</organism>
<protein>
    <recommendedName>
        <fullName evidence="4">DUF304 domain-containing protein</fullName>
    </recommendedName>
</protein>
<proteinExistence type="predicted"/>
<accession>A0A5P6NB29</accession>